<dbReference type="InterPro" id="IPR005471">
    <property type="entry name" value="Tscrpt_reg_IclR_N"/>
</dbReference>
<dbReference type="SMART" id="SM00346">
    <property type="entry name" value="HTH_ICLR"/>
    <property type="match status" value="1"/>
</dbReference>
<dbReference type="InterPro" id="IPR011991">
    <property type="entry name" value="ArsR-like_HTH"/>
</dbReference>
<dbReference type="InterPro" id="IPR029016">
    <property type="entry name" value="GAF-like_dom_sf"/>
</dbReference>
<dbReference type="GO" id="GO:0003677">
    <property type="term" value="F:DNA binding"/>
    <property type="evidence" value="ECO:0007669"/>
    <property type="project" value="UniProtKB-KW"/>
</dbReference>
<name>A0A225MZ15_9BURK</name>
<dbReference type="SMART" id="SM00418">
    <property type="entry name" value="HTH_ARSR"/>
    <property type="match status" value="1"/>
</dbReference>
<dbReference type="GO" id="GO:0003700">
    <property type="term" value="F:DNA-binding transcription factor activity"/>
    <property type="evidence" value="ECO:0007669"/>
    <property type="project" value="InterPro"/>
</dbReference>
<dbReference type="InterPro" id="IPR036390">
    <property type="entry name" value="WH_DNA-bd_sf"/>
</dbReference>
<gene>
    <name evidence="6" type="ORF">CEY11_06405</name>
</gene>
<dbReference type="PROSITE" id="PS51077">
    <property type="entry name" value="HTH_ICLR"/>
    <property type="match status" value="1"/>
</dbReference>
<keyword evidence="2" id="KW-0238">DNA-binding</keyword>
<dbReference type="Pfam" id="PF01614">
    <property type="entry name" value="IclR_C"/>
    <property type="match status" value="1"/>
</dbReference>
<evidence type="ECO:0000313" key="7">
    <source>
        <dbReference type="Proteomes" id="UP000214603"/>
    </source>
</evidence>
<dbReference type="GO" id="GO:0045892">
    <property type="term" value="P:negative regulation of DNA-templated transcription"/>
    <property type="evidence" value="ECO:0007669"/>
    <property type="project" value="TreeGrafter"/>
</dbReference>
<dbReference type="InterPro" id="IPR014757">
    <property type="entry name" value="Tscrpt_reg_IclR_C"/>
</dbReference>
<evidence type="ECO:0000256" key="2">
    <source>
        <dbReference type="ARBA" id="ARBA00023125"/>
    </source>
</evidence>
<comment type="caution">
    <text evidence="6">The sequence shown here is derived from an EMBL/GenBank/DDBJ whole genome shotgun (WGS) entry which is preliminary data.</text>
</comment>
<dbReference type="Gene3D" id="1.10.10.10">
    <property type="entry name" value="Winged helix-like DNA-binding domain superfamily/Winged helix DNA-binding domain"/>
    <property type="match status" value="1"/>
</dbReference>
<evidence type="ECO:0008006" key="8">
    <source>
        <dbReference type="Google" id="ProtNLM"/>
    </source>
</evidence>
<dbReference type="Proteomes" id="UP000214603">
    <property type="component" value="Unassembled WGS sequence"/>
</dbReference>
<evidence type="ECO:0000259" key="5">
    <source>
        <dbReference type="PROSITE" id="PS51078"/>
    </source>
</evidence>
<accession>A0A225MZ15</accession>
<feature type="domain" description="HTH iclR-type" evidence="4">
    <location>
        <begin position="12"/>
        <end position="74"/>
    </location>
</feature>
<dbReference type="PANTHER" id="PTHR30136:SF8">
    <property type="entry name" value="TRANSCRIPTIONAL REGULATORY PROTEIN"/>
    <property type="match status" value="1"/>
</dbReference>
<keyword evidence="1" id="KW-0805">Transcription regulation</keyword>
<feature type="domain" description="IclR-ED" evidence="5">
    <location>
        <begin position="75"/>
        <end position="258"/>
    </location>
</feature>
<dbReference type="RefSeq" id="WP_088602509.1">
    <property type="nucleotide sequence ID" value="NZ_NJIH01000003.1"/>
</dbReference>
<evidence type="ECO:0000256" key="1">
    <source>
        <dbReference type="ARBA" id="ARBA00023015"/>
    </source>
</evidence>
<dbReference type="CDD" id="cd00090">
    <property type="entry name" value="HTH_ARSR"/>
    <property type="match status" value="1"/>
</dbReference>
<reference evidence="7" key="1">
    <citation type="submission" date="2017-06" db="EMBL/GenBank/DDBJ databases">
        <title>Herbaspirillum phytohormonus sp. nov., isolated from the root nodule of Robinia pseudoacacia in lead-zinc mine.</title>
        <authorList>
            <person name="Fan M."/>
            <person name="Lin Y."/>
        </authorList>
    </citation>
    <scope>NUCLEOTIDE SEQUENCE [LARGE SCALE GENOMIC DNA]</scope>
    <source>
        <strain evidence="7">SC-089</strain>
    </source>
</reference>
<keyword evidence="3" id="KW-0804">Transcription</keyword>
<dbReference type="SUPFAM" id="SSF46785">
    <property type="entry name" value="Winged helix' DNA-binding domain"/>
    <property type="match status" value="1"/>
</dbReference>
<dbReference type="InterPro" id="IPR001845">
    <property type="entry name" value="HTH_ArsR_DNA-bd_dom"/>
</dbReference>
<sequence length="269" mass="29826">METPDKKKQNSVDAVKVSARILDSLALAQRPMGVTELAAQLNETKPRIHRHLGTLKEVGLIEQDRATELYRLGWRLFQLGESASSQFDLRRRAEHYLVQLRDELRETVVLAAVTNGVPLVITTSDNIYARIFVSVKPGNRPVPHRSAIGRVSLAFAEPHERDAILNQLAASGTRLKPAEIEKLTERLTVIRSRFFEICRNEVMTGISTLAVPIFRDGSTLAGAICIVGSVDDILDPPHPIQVDALHRVARDLSEQLNSTQYSNLPAATT</sequence>
<dbReference type="Gene3D" id="3.30.450.40">
    <property type="match status" value="1"/>
</dbReference>
<protein>
    <recommendedName>
        <fullName evidence="8">IclR family transcriptional regulator</fullName>
    </recommendedName>
</protein>
<dbReference type="InterPro" id="IPR036388">
    <property type="entry name" value="WH-like_DNA-bd_sf"/>
</dbReference>
<dbReference type="SUPFAM" id="SSF55781">
    <property type="entry name" value="GAF domain-like"/>
    <property type="match status" value="1"/>
</dbReference>
<dbReference type="Pfam" id="PF09339">
    <property type="entry name" value="HTH_IclR"/>
    <property type="match status" value="1"/>
</dbReference>
<dbReference type="PROSITE" id="PS51078">
    <property type="entry name" value="ICLR_ED"/>
    <property type="match status" value="1"/>
</dbReference>
<evidence type="ECO:0000259" key="4">
    <source>
        <dbReference type="PROSITE" id="PS51077"/>
    </source>
</evidence>
<dbReference type="PANTHER" id="PTHR30136">
    <property type="entry name" value="HELIX-TURN-HELIX TRANSCRIPTIONAL REGULATOR, ICLR FAMILY"/>
    <property type="match status" value="1"/>
</dbReference>
<proteinExistence type="predicted"/>
<dbReference type="InterPro" id="IPR050707">
    <property type="entry name" value="HTH_MetabolicPath_Reg"/>
</dbReference>
<dbReference type="OrthoDB" id="9807558at2"/>
<evidence type="ECO:0000256" key="3">
    <source>
        <dbReference type="ARBA" id="ARBA00023163"/>
    </source>
</evidence>
<evidence type="ECO:0000313" key="6">
    <source>
        <dbReference type="EMBL" id="OWT63929.1"/>
    </source>
</evidence>
<keyword evidence="7" id="KW-1185">Reference proteome</keyword>
<dbReference type="AlphaFoldDB" id="A0A225MZ15"/>
<dbReference type="EMBL" id="NJIH01000003">
    <property type="protein sequence ID" value="OWT63929.1"/>
    <property type="molecule type" value="Genomic_DNA"/>
</dbReference>
<organism evidence="6 7">
    <name type="scientific">Candidimonas nitroreducens</name>
    <dbReference type="NCBI Taxonomy" id="683354"/>
    <lineage>
        <taxon>Bacteria</taxon>
        <taxon>Pseudomonadati</taxon>
        <taxon>Pseudomonadota</taxon>
        <taxon>Betaproteobacteria</taxon>
        <taxon>Burkholderiales</taxon>
        <taxon>Alcaligenaceae</taxon>
        <taxon>Candidimonas</taxon>
    </lineage>
</organism>